<keyword evidence="3" id="KW-1015">Disulfide bond</keyword>
<dbReference type="InterPro" id="IPR050098">
    <property type="entry name" value="TFPI/VKTCI-like"/>
</dbReference>
<name>W2T625_NECAM</name>
<feature type="compositionally biased region" description="Low complexity" evidence="4">
    <location>
        <begin position="192"/>
        <end position="203"/>
    </location>
</feature>
<dbReference type="Gene3D" id="4.10.410.10">
    <property type="entry name" value="Pancreatic trypsin inhibitor Kunitz domain"/>
    <property type="match status" value="2"/>
</dbReference>
<keyword evidence="2" id="KW-0722">Serine protease inhibitor</keyword>
<dbReference type="KEGG" id="nai:NECAME_11302"/>
<dbReference type="GO" id="GO:0005615">
    <property type="term" value="C:extracellular space"/>
    <property type="evidence" value="ECO:0007669"/>
    <property type="project" value="TreeGrafter"/>
</dbReference>
<keyword evidence="7" id="KW-1185">Reference proteome</keyword>
<dbReference type="InterPro" id="IPR002223">
    <property type="entry name" value="Kunitz_BPTI"/>
</dbReference>
<dbReference type="PANTHER" id="PTHR10083">
    <property type="entry name" value="KUNITZ-TYPE PROTEASE INHIBITOR-RELATED"/>
    <property type="match status" value="1"/>
</dbReference>
<keyword evidence="1" id="KW-0646">Protease inhibitor</keyword>
<evidence type="ECO:0000313" key="6">
    <source>
        <dbReference type="EMBL" id="ETN77074.1"/>
    </source>
</evidence>
<reference evidence="7" key="1">
    <citation type="journal article" date="2014" name="Nat. Genet.">
        <title>Genome of the human hookworm Necator americanus.</title>
        <authorList>
            <person name="Tang Y.T."/>
            <person name="Gao X."/>
            <person name="Rosa B.A."/>
            <person name="Abubucker S."/>
            <person name="Hallsworth-Pepin K."/>
            <person name="Martin J."/>
            <person name="Tyagi R."/>
            <person name="Heizer E."/>
            <person name="Zhang X."/>
            <person name="Bhonagiri-Palsikar V."/>
            <person name="Minx P."/>
            <person name="Warren W.C."/>
            <person name="Wang Q."/>
            <person name="Zhan B."/>
            <person name="Hotez P.J."/>
            <person name="Sternberg P.W."/>
            <person name="Dougall A."/>
            <person name="Gaze S.T."/>
            <person name="Mulvenna J."/>
            <person name="Sotillo J."/>
            <person name="Ranganathan S."/>
            <person name="Rabelo E.M."/>
            <person name="Wilson R.K."/>
            <person name="Felgner P.L."/>
            <person name="Bethony J."/>
            <person name="Hawdon J.M."/>
            <person name="Gasser R.B."/>
            <person name="Loukas A."/>
            <person name="Mitreva M."/>
        </authorList>
    </citation>
    <scope>NUCLEOTIDE SEQUENCE [LARGE SCALE GENOMIC DNA]</scope>
</reference>
<dbReference type="AlphaFoldDB" id="W2T625"/>
<dbReference type="Pfam" id="PF00014">
    <property type="entry name" value="Kunitz_BPTI"/>
    <property type="match status" value="2"/>
</dbReference>
<dbReference type="EMBL" id="KI660195">
    <property type="protein sequence ID" value="ETN77074.1"/>
    <property type="molecule type" value="Genomic_DNA"/>
</dbReference>
<gene>
    <name evidence="6" type="ORF">NECAME_11302</name>
</gene>
<evidence type="ECO:0000313" key="7">
    <source>
        <dbReference type="Proteomes" id="UP000053676"/>
    </source>
</evidence>
<proteinExistence type="predicted"/>
<evidence type="ECO:0000256" key="4">
    <source>
        <dbReference type="SAM" id="MobiDB-lite"/>
    </source>
</evidence>
<feature type="domain" description="BPTI/Kunitz inhibitor" evidence="5">
    <location>
        <begin position="1"/>
        <end position="59"/>
    </location>
</feature>
<dbReference type="PROSITE" id="PS50279">
    <property type="entry name" value="BPTI_KUNITZ_2"/>
    <property type="match status" value="1"/>
</dbReference>
<evidence type="ECO:0000256" key="3">
    <source>
        <dbReference type="ARBA" id="ARBA00023157"/>
    </source>
</evidence>
<feature type="region of interest" description="Disordered" evidence="4">
    <location>
        <begin position="68"/>
        <end position="110"/>
    </location>
</feature>
<dbReference type="SUPFAM" id="SSF57362">
    <property type="entry name" value="BPTI-like"/>
    <property type="match status" value="2"/>
</dbReference>
<evidence type="ECO:0000256" key="2">
    <source>
        <dbReference type="ARBA" id="ARBA00022900"/>
    </source>
</evidence>
<sequence length="750" mass="84619">MPFDAVLRLECIDASWVERFYWNVERTECEPFWYDGSCDPKDVVGKNFFESLESCRNACHEDVITTLQPSAPPREKSDATGFVTTPRKSLKKPDDLTAGISPPRKVFSPEDPFGLLAEQRIAATPRPTTKIRPPSHRQEVSNFAAKTKAEPFDRKKYMEEFKKKLTASKQASKQTSPSRDEMKDVRTHTTPDEPTTPQPQVQVSRKPQLLALDISGRFPEKFDRKKFMEEFKKQLTALPSGYVAKSRISTVKGNKSESAESSKRPLAQPPFAKGMEASGEPGTVLNYTSRSSTNLTTTTLPPSITSRKIGSEKFDRQKFVEEFKKRLTALPNGERSIIDFSKSYKLKRKPFTLPPSVFEEGTTSSSVEKKRKFPKSKEDDRTDEIPQFRLVTTGGLEKQTEAFEPQEKDAYTVIPEPMTTTDFVAETKKAVQETLEELSRPKDLCDEPLHPNLEEDCNNENWSCKKTCGHKYPVTAEDLKPHYYVAPTRDCAGDSWIVRAYFEPAKKGCKRIWWGGCVTKNQNLWMNVAECQSACAHKMEKSSTPSSTPSITQLRVVTPSTESSEIFNTSMSRLAADDPLAHSKPNLTLFTLVYPRASHFISPIRSSPKPIIKLRVRATLVTRRTTSRTTQNITANRTTTTSLKLRTSTQVPILLANNPSSYATNKYRPTVAQHQRRNTRNTTGDVVSRATTSVAKLRFQSDLDRQLAKAKRNMENREDLAYSSLVNHPVTIAFLLAYCRPRSGAKLTIP</sequence>
<evidence type="ECO:0000259" key="5">
    <source>
        <dbReference type="PROSITE" id="PS50279"/>
    </source>
</evidence>
<feature type="region of interest" description="Disordered" evidence="4">
    <location>
        <begin position="353"/>
        <end position="380"/>
    </location>
</feature>
<feature type="compositionally biased region" description="Basic and acidic residues" evidence="4">
    <location>
        <begin position="254"/>
        <end position="263"/>
    </location>
</feature>
<dbReference type="PANTHER" id="PTHR10083:SF374">
    <property type="entry name" value="BPTI_KUNITZ INHIBITOR DOMAIN-CONTAINING PROTEIN"/>
    <property type="match status" value="1"/>
</dbReference>
<feature type="compositionally biased region" description="Low complexity" evidence="4">
    <location>
        <begin position="288"/>
        <end position="307"/>
    </location>
</feature>
<feature type="compositionally biased region" description="Basic and acidic residues" evidence="4">
    <location>
        <begin position="147"/>
        <end position="163"/>
    </location>
</feature>
<dbReference type="GO" id="GO:0004867">
    <property type="term" value="F:serine-type endopeptidase inhibitor activity"/>
    <property type="evidence" value="ECO:0007669"/>
    <property type="project" value="UniProtKB-KW"/>
</dbReference>
<organism evidence="6 7">
    <name type="scientific">Necator americanus</name>
    <name type="common">Human hookworm</name>
    <dbReference type="NCBI Taxonomy" id="51031"/>
    <lineage>
        <taxon>Eukaryota</taxon>
        <taxon>Metazoa</taxon>
        <taxon>Ecdysozoa</taxon>
        <taxon>Nematoda</taxon>
        <taxon>Chromadorea</taxon>
        <taxon>Rhabditida</taxon>
        <taxon>Rhabditina</taxon>
        <taxon>Rhabditomorpha</taxon>
        <taxon>Strongyloidea</taxon>
        <taxon>Ancylostomatidae</taxon>
        <taxon>Bunostominae</taxon>
        <taxon>Necator</taxon>
    </lineage>
</organism>
<dbReference type="SMART" id="SM00131">
    <property type="entry name" value="KU"/>
    <property type="match status" value="2"/>
</dbReference>
<dbReference type="Proteomes" id="UP000053676">
    <property type="component" value="Unassembled WGS sequence"/>
</dbReference>
<dbReference type="CDD" id="cd21630">
    <property type="entry name" value="Kunitz_TAP-like"/>
    <property type="match status" value="1"/>
</dbReference>
<dbReference type="OrthoDB" id="4473401at2759"/>
<accession>W2T625</accession>
<feature type="region of interest" description="Disordered" evidence="4">
    <location>
        <begin position="251"/>
        <end position="308"/>
    </location>
</feature>
<feature type="region of interest" description="Disordered" evidence="4">
    <location>
        <begin position="122"/>
        <end position="210"/>
    </location>
</feature>
<protein>
    <submittedName>
        <fullName evidence="6">Kunitz/Bovine pancreatic trypsin inhibitor domain protein</fullName>
    </submittedName>
</protein>
<feature type="compositionally biased region" description="Basic and acidic residues" evidence="4">
    <location>
        <begin position="178"/>
        <end position="191"/>
    </location>
</feature>
<evidence type="ECO:0000256" key="1">
    <source>
        <dbReference type="ARBA" id="ARBA00022690"/>
    </source>
</evidence>
<dbReference type="InterPro" id="IPR036880">
    <property type="entry name" value="Kunitz_BPTI_sf"/>
</dbReference>
<feature type="compositionally biased region" description="Polar residues" evidence="4">
    <location>
        <begin position="167"/>
        <end position="177"/>
    </location>
</feature>